<comment type="similarity">
    <text evidence="2">Belongs to the malic enzymes family.</text>
</comment>
<dbReference type="EMBL" id="QJKH01000008">
    <property type="protein sequence ID" value="PXX78178.1"/>
    <property type="molecule type" value="Genomic_DNA"/>
</dbReference>
<protein>
    <submittedName>
        <fullName evidence="10">Malate dehydrogenase (Oxaloacetate-decarboxylating)</fullName>
    </submittedName>
</protein>
<sequence>MSNVYEEALKKHAQWQGKIETKVVCEVNNAEDLTLAYTPGVAQPCREIHQDLKNVYKYTGKGKTVAVITDGTAVLGLGDIGPEAALPVMEGKCVLFKRFADVNAVPICLDTKDPKEIIAICKALAPAFGGFNLEDISAPRCVEIERTLKKELNIPVFHDDQHGTAICVTAALINALKVVNKKAEDITVVVSGTGAAGSSIIHMLKDFGVKEIYGFNINGIVLKADKEKYDFLTQELCEITNSENKRLSMAEALKEADVFVGVSAPKLLNKEMVAGMKRDPIIFAMANPEPEITVDEALAGGARVVGTGRSDFPNQVNNVLAFPGLFKGALSVRATKITEEMKMAAARGIASLISDEELNENYVIPSAFDPRVADMVAAKVAEVALASGVAQKAE</sequence>
<feature type="domain" description="Malic enzyme NAD-binding" evidence="8">
    <location>
        <begin position="161"/>
        <end position="385"/>
    </location>
</feature>
<dbReference type="InterPro" id="IPR037062">
    <property type="entry name" value="Malic_N_dom_sf"/>
</dbReference>
<evidence type="ECO:0000256" key="1">
    <source>
        <dbReference type="ARBA" id="ARBA00001936"/>
    </source>
</evidence>
<evidence type="ECO:0000259" key="9">
    <source>
        <dbReference type="SMART" id="SM01274"/>
    </source>
</evidence>
<dbReference type="PIRSF" id="PIRSF000106">
    <property type="entry name" value="ME"/>
    <property type="match status" value="1"/>
</dbReference>
<dbReference type="InterPro" id="IPR012302">
    <property type="entry name" value="Malic_NAD-bd"/>
</dbReference>
<dbReference type="InterPro" id="IPR036291">
    <property type="entry name" value="NAD(P)-bd_dom_sf"/>
</dbReference>
<dbReference type="SUPFAM" id="SSF53223">
    <property type="entry name" value="Aminoacid dehydrogenase-like, N-terminal domain"/>
    <property type="match status" value="1"/>
</dbReference>
<evidence type="ECO:0000313" key="11">
    <source>
        <dbReference type="Proteomes" id="UP000247612"/>
    </source>
</evidence>
<dbReference type="RefSeq" id="WP_022936797.1">
    <property type="nucleotide sequence ID" value="NZ_CABKRQ010000001.1"/>
</dbReference>
<dbReference type="SMART" id="SM00919">
    <property type="entry name" value="Malic_M"/>
    <property type="match status" value="1"/>
</dbReference>
<dbReference type="InterPro" id="IPR051674">
    <property type="entry name" value="Malate_Decarboxylase"/>
</dbReference>
<dbReference type="AlphaFoldDB" id="A0A318KN65"/>
<feature type="active site" description="Proton donor" evidence="5">
    <location>
        <position position="37"/>
    </location>
</feature>
<dbReference type="FunFam" id="3.40.50.720:FF:000095">
    <property type="entry name" value="NADP-dependent malic enzyme"/>
    <property type="match status" value="1"/>
</dbReference>
<dbReference type="InterPro" id="IPR045213">
    <property type="entry name" value="Malic_NAD-bd_bact_type"/>
</dbReference>
<dbReference type="SMART" id="SM01274">
    <property type="entry name" value="malic"/>
    <property type="match status" value="1"/>
</dbReference>
<evidence type="ECO:0000256" key="6">
    <source>
        <dbReference type="PIRSR" id="PIRSR000106-2"/>
    </source>
</evidence>
<dbReference type="InterPro" id="IPR012301">
    <property type="entry name" value="Malic_N_dom"/>
</dbReference>
<evidence type="ECO:0000313" key="10">
    <source>
        <dbReference type="EMBL" id="PXX78178.1"/>
    </source>
</evidence>
<dbReference type="GO" id="GO:0016616">
    <property type="term" value="F:oxidoreductase activity, acting on the CH-OH group of donors, NAD or NADP as acceptor"/>
    <property type="evidence" value="ECO:0007669"/>
    <property type="project" value="InterPro"/>
</dbReference>
<dbReference type="CDD" id="cd05311">
    <property type="entry name" value="NAD_bind_2_malic_enz"/>
    <property type="match status" value="1"/>
</dbReference>
<evidence type="ECO:0000256" key="5">
    <source>
        <dbReference type="PIRSR" id="PIRSR000106-1"/>
    </source>
</evidence>
<comment type="cofactor">
    <cofactor evidence="1">
        <name>Mn(2+)</name>
        <dbReference type="ChEBI" id="CHEBI:29035"/>
    </cofactor>
</comment>
<name>A0A318KN65_9FIRM</name>
<feature type="binding site" evidence="6">
    <location>
        <position position="317"/>
    </location>
    <ligand>
        <name>(S)-malate</name>
        <dbReference type="ChEBI" id="CHEBI:15589"/>
    </ligand>
</feature>
<dbReference type="PANTHER" id="PTHR43237">
    <property type="entry name" value="NADP-DEPENDENT MALIC ENZYME"/>
    <property type="match status" value="1"/>
</dbReference>
<dbReference type="GO" id="GO:0004470">
    <property type="term" value="F:malic enzyme activity"/>
    <property type="evidence" value="ECO:0007669"/>
    <property type="project" value="InterPro"/>
</dbReference>
<dbReference type="Gene3D" id="3.40.50.720">
    <property type="entry name" value="NAD(P)-binding Rossmann-like Domain"/>
    <property type="match status" value="1"/>
</dbReference>
<feature type="domain" description="Malic enzyme N-terminal" evidence="9">
    <location>
        <begin position="16"/>
        <end position="149"/>
    </location>
</feature>
<reference evidence="10 11" key="1">
    <citation type="submission" date="2018-05" db="EMBL/GenBank/DDBJ databases">
        <title>Genomic Encyclopedia of Type Strains, Phase IV (KMG-IV): sequencing the most valuable type-strain genomes for metagenomic binning, comparative biology and taxonomic classification.</title>
        <authorList>
            <person name="Goeker M."/>
        </authorList>
    </citation>
    <scope>NUCLEOTIDE SEQUENCE [LARGE SCALE GENOMIC DNA]</scope>
    <source>
        <strain evidence="10 11">JC118</strain>
    </source>
</reference>
<feature type="binding site" evidence="7">
    <location>
        <position position="134"/>
    </location>
    <ligand>
        <name>a divalent metal cation</name>
        <dbReference type="ChEBI" id="CHEBI:60240"/>
    </ligand>
</feature>
<dbReference type="STRING" id="1034346.GCA_000313565_00493"/>
<keyword evidence="11" id="KW-1185">Reference proteome</keyword>
<evidence type="ECO:0000256" key="7">
    <source>
        <dbReference type="PIRSR" id="PIRSR000106-3"/>
    </source>
</evidence>
<dbReference type="Gene3D" id="3.40.50.10380">
    <property type="entry name" value="Malic enzyme, N-terminal domain"/>
    <property type="match status" value="1"/>
</dbReference>
<evidence type="ECO:0000259" key="8">
    <source>
        <dbReference type="SMART" id="SM00919"/>
    </source>
</evidence>
<comment type="cofactor">
    <cofactor evidence="7">
        <name>Mg(2+)</name>
        <dbReference type="ChEBI" id="CHEBI:18420"/>
    </cofactor>
    <cofactor evidence="7">
        <name>Mn(2+)</name>
        <dbReference type="ChEBI" id="CHEBI:29035"/>
    </cofactor>
    <text evidence="7">Divalent metal cations. Prefers magnesium or manganese.</text>
</comment>
<dbReference type="Proteomes" id="UP000247612">
    <property type="component" value="Unassembled WGS sequence"/>
</dbReference>
<dbReference type="GO" id="GO:0046872">
    <property type="term" value="F:metal ion binding"/>
    <property type="evidence" value="ECO:0007669"/>
    <property type="project" value="UniProtKB-KW"/>
</dbReference>
<feature type="binding site" evidence="7">
    <location>
        <position position="160"/>
    </location>
    <ligand>
        <name>a divalent metal cation</name>
        <dbReference type="ChEBI" id="CHEBI:60240"/>
    </ligand>
</feature>
<organism evidence="10 11">
    <name type="scientific">Dielma fastidiosa</name>
    <dbReference type="NCBI Taxonomy" id="1034346"/>
    <lineage>
        <taxon>Bacteria</taxon>
        <taxon>Bacillati</taxon>
        <taxon>Bacillota</taxon>
        <taxon>Erysipelotrichia</taxon>
        <taxon>Erysipelotrichales</taxon>
        <taxon>Erysipelotrichaceae</taxon>
        <taxon>Dielma</taxon>
    </lineage>
</organism>
<evidence type="ECO:0000256" key="4">
    <source>
        <dbReference type="ARBA" id="ARBA00023002"/>
    </source>
</evidence>
<dbReference type="PANTHER" id="PTHR43237:SF4">
    <property type="entry name" value="NADP-DEPENDENT MALIC ENZYME"/>
    <property type="match status" value="1"/>
</dbReference>
<dbReference type="FunFam" id="3.40.50.10380:FF:000003">
    <property type="entry name" value="NADP-dependent malic enzyme"/>
    <property type="match status" value="1"/>
</dbReference>
<feature type="binding site" evidence="7">
    <location>
        <position position="135"/>
    </location>
    <ligand>
        <name>a divalent metal cation</name>
        <dbReference type="ChEBI" id="CHEBI:60240"/>
    </ligand>
</feature>
<comment type="caution">
    <text evidence="10">The sequence shown here is derived from an EMBL/GenBank/DDBJ whole genome shotgun (WGS) entry which is preliminary data.</text>
</comment>
<feature type="binding site" evidence="6">
    <location>
        <position position="287"/>
    </location>
    <ligand>
        <name>(S)-malate</name>
        <dbReference type="ChEBI" id="CHEBI:15589"/>
    </ligand>
</feature>
<dbReference type="SUPFAM" id="SSF51735">
    <property type="entry name" value="NAD(P)-binding Rossmann-fold domains"/>
    <property type="match status" value="1"/>
</dbReference>
<dbReference type="Pfam" id="PF03949">
    <property type="entry name" value="Malic_M"/>
    <property type="match status" value="1"/>
</dbReference>
<gene>
    <name evidence="10" type="ORF">DES51_108105</name>
</gene>
<evidence type="ECO:0000256" key="2">
    <source>
        <dbReference type="ARBA" id="ARBA00008785"/>
    </source>
</evidence>
<dbReference type="InterPro" id="IPR001891">
    <property type="entry name" value="Malic_OxRdtase"/>
</dbReference>
<dbReference type="Pfam" id="PF00390">
    <property type="entry name" value="malic"/>
    <property type="match status" value="1"/>
</dbReference>
<keyword evidence="4" id="KW-0560">Oxidoreductase</keyword>
<evidence type="ECO:0000256" key="3">
    <source>
        <dbReference type="ARBA" id="ARBA00022723"/>
    </source>
</evidence>
<accession>A0A318KN65</accession>
<feature type="active site" description="Proton acceptor" evidence="5">
    <location>
        <position position="92"/>
    </location>
</feature>
<proteinExistence type="inferred from homology"/>
<keyword evidence="3 7" id="KW-0479">Metal-binding</keyword>
<dbReference type="InterPro" id="IPR046346">
    <property type="entry name" value="Aminoacid_DH-like_N_sf"/>
</dbReference>
<dbReference type="GO" id="GO:0051287">
    <property type="term" value="F:NAD binding"/>
    <property type="evidence" value="ECO:0007669"/>
    <property type="project" value="InterPro"/>
</dbReference>
<dbReference type="OrthoDB" id="9805787at2"/>